<dbReference type="GO" id="GO:0019631">
    <property type="term" value="P:quinate catabolic process"/>
    <property type="evidence" value="ECO:0007669"/>
    <property type="project" value="TreeGrafter"/>
</dbReference>
<dbReference type="InterPro" id="IPR018509">
    <property type="entry name" value="DHquinase_II_CS"/>
</dbReference>
<reference evidence="12 13" key="1">
    <citation type="submission" date="2019-08" db="EMBL/GenBank/DDBJ databases">
        <title>Genome of Luteibaculum oceani JCM 18817.</title>
        <authorList>
            <person name="Bowman J.P."/>
        </authorList>
    </citation>
    <scope>NUCLEOTIDE SEQUENCE [LARGE SCALE GENOMIC DNA]</scope>
    <source>
        <strain evidence="12 13">JCM 18817</strain>
    </source>
</reference>
<evidence type="ECO:0000256" key="1">
    <source>
        <dbReference type="ARBA" id="ARBA00001864"/>
    </source>
</evidence>
<dbReference type="InterPro" id="IPR036441">
    <property type="entry name" value="DHquinase_II_sf"/>
</dbReference>
<evidence type="ECO:0000256" key="6">
    <source>
        <dbReference type="ARBA" id="ARBA00012060"/>
    </source>
</evidence>
<keyword evidence="8" id="KW-0028">Amino-acid biosynthesis</keyword>
<dbReference type="PANTHER" id="PTHR21272:SF3">
    <property type="entry name" value="CATABOLIC 3-DEHYDROQUINASE"/>
    <property type="match status" value="1"/>
</dbReference>
<dbReference type="EMBL" id="VORB01000009">
    <property type="protein sequence ID" value="TXC77002.1"/>
    <property type="molecule type" value="Genomic_DNA"/>
</dbReference>
<feature type="active site" description="Proton donor" evidence="8 9">
    <location>
        <position position="99"/>
    </location>
</feature>
<dbReference type="UniPathway" id="UPA00053">
    <property type="reaction ID" value="UER00086"/>
</dbReference>
<dbReference type="NCBIfam" id="NF003805">
    <property type="entry name" value="PRK05395.1-2"/>
    <property type="match status" value="1"/>
</dbReference>
<gene>
    <name evidence="8 12" type="primary">aroQ</name>
    <name evidence="12" type="ORF">FRX97_10345</name>
</gene>
<dbReference type="Pfam" id="PF01220">
    <property type="entry name" value="DHquinase_II"/>
    <property type="match status" value="1"/>
</dbReference>
<dbReference type="AlphaFoldDB" id="A0A5C6UUF0"/>
<evidence type="ECO:0000256" key="3">
    <source>
        <dbReference type="ARBA" id="ARBA00004902"/>
    </source>
</evidence>
<dbReference type="CDD" id="cd00466">
    <property type="entry name" value="DHQase_II"/>
    <property type="match status" value="1"/>
</dbReference>
<dbReference type="HAMAP" id="MF_00169">
    <property type="entry name" value="AroQ"/>
    <property type="match status" value="1"/>
</dbReference>
<feature type="binding site" evidence="8 10">
    <location>
        <position position="73"/>
    </location>
    <ligand>
        <name>substrate</name>
    </ligand>
</feature>
<proteinExistence type="inferred from homology"/>
<evidence type="ECO:0000313" key="12">
    <source>
        <dbReference type="EMBL" id="TXC77002.1"/>
    </source>
</evidence>
<dbReference type="NCBIfam" id="TIGR01088">
    <property type="entry name" value="aroQ"/>
    <property type="match status" value="1"/>
</dbReference>
<comment type="function">
    <text evidence="2 8">Catalyzes a trans-dehydration via an enolate intermediate.</text>
</comment>
<feature type="binding site" evidence="8 10">
    <location>
        <position position="110"/>
    </location>
    <ligand>
        <name>substrate</name>
    </ligand>
</feature>
<feature type="active site" description="Proton acceptor" evidence="8 9">
    <location>
        <position position="24"/>
    </location>
</feature>
<evidence type="ECO:0000256" key="10">
    <source>
        <dbReference type="PIRSR" id="PIRSR001399-2"/>
    </source>
</evidence>
<keyword evidence="8" id="KW-0057">Aromatic amino acid biosynthesis</keyword>
<evidence type="ECO:0000256" key="2">
    <source>
        <dbReference type="ARBA" id="ARBA00003924"/>
    </source>
</evidence>
<comment type="similarity">
    <text evidence="4 8">Belongs to the type-II 3-dehydroquinase family.</text>
</comment>
<dbReference type="OrthoDB" id="9790793at2"/>
<dbReference type="Gene3D" id="3.40.50.9100">
    <property type="entry name" value="Dehydroquinase, class II"/>
    <property type="match status" value="1"/>
</dbReference>
<dbReference type="InterPro" id="IPR001874">
    <property type="entry name" value="DHquinase_II"/>
</dbReference>
<dbReference type="GO" id="GO:0008652">
    <property type="term" value="P:amino acid biosynthetic process"/>
    <property type="evidence" value="ECO:0007669"/>
    <property type="project" value="UniProtKB-KW"/>
</dbReference>
<keyword evidence="7 8" id="KW-0456">Lyase</keyword>
<sequence>MKKAVCIINGPNLNLLGTREPDIYGNVTLEGIINSLQQSYPEYTIAHFQSNSEGELVNKIQELGNEYEFGIINAAAYTHTSVAIRDAISAVSCNFIEVHLSNVFAREEFRKESLLSDVCQGVITGFGAQSYFMAMQFIRSQSGG</sequence>
<dbReference type="PIRSF" id="PIRSF001399">
    <property type="entry name" value="DHquinase_II"/>
    <property type="match status" value="1"/>
</dbReference>
<name>A0A5C6UUF0_9FLAO</name>
<protein>
    <recommendedName>
        <fullName evidence="6 8">3-dehydroquinate dehydratase</fullName>
        <shortName evidence="8">3-dehydroquinase</shortName>
        <ecNumber evidence="6 8">4.2.1.10</ecNumber>
    </recommendedName>
    <alternativeName>
        <fullName evidence="8">Type II DHQase</fullName>
    </alternativeName>
</protein>
<dbReference type="EC" id="4.2.1.10" evidence="6 8"/>
<dbReference type="GO" id="GO:0009423">
    <property type="term" value="P:chorismate biosynthetic process"/>
    <property type="evidence" value="ECO:0007669"/>
    <property type="project" value="UniProtKB-UniRule"/>
</dbReference>
<dbReference type="Proteomes" id="UP000321168">
    <property type="component" value="Unassembled WGS sequence"/>
</dbReference>
<feature type="binding site" evidence="8 10">
    <location>
        <begin position="100"/>
        <end position="101"/>
    </location>
    <ligand>
        <name>substrate</name>
    </ligand>
</feature>
<evidence type="ECO:0000256" key="9">
    <source>
        <dbReference type="PIRSR" id="PIRSR001399-1"/>
    </source>
</evidence>
<comment type="catalytic activity">
    <reaction evidence="1 8">
        <text>3-dehydroquinate = 3-dehydroshikimate + H2O</text>
        <dbReference type="Rhea" id="RHEA:21096"/>
        <dbReference type="ChEBI" id="CHEBI:15377"/>
        <dbReference type="ChEBI" id="CHEBI:16630"/>
        <dbReference type="ChEBI" id="CHEBI:32364"/>
        <dbReference type="EC" id="4.2.1.10"/>
    </reaction>
</comment>
<evidence type="ECO:0000256" key="7">
    <source>
        <dbReference type="ARBA" id="ARBA00023239"/>
    </source>
</evidence>
<dbReference type="NCBIfam" id="NF003807">
    <property type="entry name" value="PRK05395.1-4"/>
    <property type="match status" value="1"/>
</dbReference>
<dbReference type="PROSITE" id="PS01029">
    <property type="entry name" value="DEHYDROQUINASE_II"/>
    <property type="match status" value="1"/>
</dbReference>
<evidence type="ECO:0000256" key="11">
    <source>
        <dbReference type="PIRSR" id="PIRSR001399-3"/>
    </source>
</evidence>
<keyword evidence="13" id="KW-1185">Reference proteome</keyword>
<dbReference type="PANTHER" id="PTHR21272">
    <property type="entry name" value="CATABOLIC 3-DEHYDROQUINASE"/>
    <property type="match status" value="1"/>
</dbReference>
<evidence type="ECO:0000256" key="4">
    <source>
        <dbReference type="ARBA" id="ARBA00011037"/>
    </source>
</evidence>
<evidence type="ECO:0000313" key="13">
    <source>
        <dbReference type="Proteomes" id="UP000321168"/>
    </source>
</evidence>
<dbReference type="SUPFAM" id="SSF52304">
    <property type="entry name" value="Type II 3-dehydroquinate dehydratase"/>
    <property type="match status" value="1"/>
</dbReference>
<dbReference type="NCBIfam" id="NF003806">
    <property type="entry name" value="PRK05395.1-3"/>
    <property type="match status" value="1"/>
</dbReference>
<dbReference type="GO" id="GO:0003855">
    <property type="term" value="F:3-dehydroquinate dehydratase activity"/>
    <property type="evidence" value="ECO:0007669"/>
    <property type="project" value="UniProtKB-UniRule"/>
</dbReference>
<dbReference type="RefSeq" id="WP_147015140.1">
    <property type="nucleotide sequence ID" value="NZ_VORB01000009.1"/>
</dbReference>
<evidence type="ECO:0000256" key="8">
    <source>
        <dbReference type="HAMAP-Rule" id="MF_00169"/>
    </source>
</evidence>
<feature type="binding site" evidence="8 10">
    <location>
        <position position="86"/>
    </location>
    <ligand>
        <name>substrate</name>
    </ligand>
</feature>
<comment type="caution">
    <text evidence="12">The sequence shown here is derived from an EMBL/GenBank/DDBJ whole genome shotgun (WGS) entry which is preliminary data.</text>
</comment>
<dbReference type="GO" id="GO:0009073">
    <property type="term" value="P:aromatic amino acid family biosynthetic process"/>
    <property type="evidence" value="ECO:0007669"/>
    <property type="project" value="UniProtKB-KW"/>
</dbReference>
<feature type="site" description="Transition state stabilizer" evidence="8 11">
    <location>
        <position position="19"/>
    </location>
</feature>
<evidence type="ECO:0000256" key="5">
    <source>
        <dbReference type="ARBA" id="ARBA00011193"/>
    </source>
</evidence>
<comment type="subunit">
    <text evidence="5 8">Homododecamer.</text>
</comment>
<comment type="pathway">
    <text evidence="3 8">Metabolic intermediate biosynthesis; chorismate biosynthesis; chorismate from D-erythrose 4-phosphate and phosphoenolpyruvate: step 3/7.</text>
</comment>
<feature type="binding site" evidence="8 10">
    <location>
        <position position="79"/>
    </location>
    <ligand>
        <name>substrate</name>
    </ligand>
</feature>
<organism evidence="12 13">
    <name type="scientific">Luteibaculum oceani</name>
    <dbReference type="NCBI Taxonomy" id="1294296"/>
    <lineage>
        <taxon>Bacteria</taxon>
        <taxon>Pseudomonadati</taxon>
        <taxon>Bacteroidota</taxon>
        <taxon>Flavobacteriia</taxon>
        <taxon>Flavobacteriales</taxon>
        <taxon>Luteibaculaceae</taxon>
        <taxon>Luteibaculum</taxon>
    </lineage>
</organism>
<accession>A0A5C6UUF0</accession>